<name>A0ABR5N6A9_BRECH</name>
<sequence length="294" mass="33936">MKGLTFASHYASEMDSRETLYPLFERVFDIPVEVLKDFYARGFWDPTYCPYTFFDGTRAVANASCFTLELQLGGQGVKAAGIQSVMTHPDYRKRGLMRQLCEQMLVDVDQSFQTSWLFTDSPELYTPFGFQVVPQYAFVAEYSHDGDPEAQLRQIDFQQEQDVRLVRECFVDHQPISQTFAPVGYESSFFLHMYSPDFQSYVHYSERLQAIIVFAVKEQTLHLYDIIGKQLPSWTELCTEIPEPFSRVTSHFCPDQFADRVFTPILYDGGGKLMVRGQLSQEQSHLRMPMTAAF</sequence>
<accession>A0ABR5N6A9</accession>
<dbReference type="Pfam" id="PF13527">
    <property type="entry name" value="Acetyltransf_9"/>
    <property type="match status" value="1"/>
</dbReference>
<dbReference type="InterPro" id="IPR016181">
    <property type="entry name" value="Acyl_CoA_acyltransferase"/>
</dbReference>
<evidence type="ECO:0000313" key="3">
    <source>
        <dbReference type="Proteomes" id="UP000051063"/>
    </source>
</evidence>
<organism evidence="2 3">
    <name type="scientific">Brevibacillus choshinensis</name>
    <dbReference type="NCBI Taxonomy" id="54911"/>
    <lineage>
        <taxon>Bacteria</taxon>
        <taxon>Bacillati</taxon>
        <taxon>Bacillota</taxon>
        <taxon>Bacilli</taxon>
        <taxon>Bacillales</taxon>
        <taxon>Paenibacillaceae</taxon>
        <taxon>Brevibacillus</taxon>
    </lineage>
</organism>
<dbReference type="EMBL" id="LJJB01000010">
    <property type="protein sequence ID" value="KQL46178.1"/>
    <property type="molecule type" value="Genomic_DNA"/>
</dbReference>
<dbReference type="SUPFAM" id="SSF55729">
    <property type="entry name" value="Acyl-CoA N-acyltransferases (Nat)"/>
    <property type="match status" value="1"/>
</dbReference>
<gene>
    <name evidence="2" type="ORF">AN963_14480</name>
</gene>
<dbReference type="PROSITE" id="PS51186">
    <property type="entry name" value="GNAT"/>
    <property type="match status" value="1"/>
</dbReference>
<proteinExistence type="predicted"/>
<comment type="caution">
    <text evidence="2">The sequence shown here is derived from an EMBL/GenBank/DDBJ whole genome shotgun (WGS) entry which is preliminary data.</text>
</comment>
<keyword evidence="3" id="KW-1185">Reference proteome</keyword>
<dbReference type="InterPro" id="IPR000182">
    <property type="entry name" value="GNAT_dom"/>
</dbReference>
<dbReference type="Proteomes" id="UP000051063">
    <property type="component" value="Unassembled WGS sequence"/>
</dbReference>
<reference evidence="2 3" key="1">
    <citation type="submission" date="2015-09" db="EMBL/GenBank/DDBJ databases">
        <title>Genome sequencing project for genomic taxonomy and phylogenomics of Bacillus-like bacteria.</title>
        <authorList>
            <person name="Liu B."/>
            <person name="Wang J."/>
            <person name="Zhu Y."/>
            <person name="Liu G."/>
            <person name="Chen Q."/>
            <person name="Chen Z."/>
            <person name="Lan J."/>
            <person name="Che J."/>
            <person name="Ge C."/>
            <person name="Shi H."/>
            <person name="Pan Z."/>
            <person name="Liu X."/>
        </authorList>
    </citation>
    <scope>NUCLEOTIDE SEQUENCE [LARGE SCALE GENOMIC DNA]</scope>
    <source>
        <strain evidence="2 3">DSM 8552</strain>
    </source>
</reference>
<dbReference type="Gene3D" id="3.40.630.30">
    <property type="match status" value="1"/>
</dbReference>
<evidence type="ECO:0000259" key="1">
    <source>
        <dbReference type="PROSITE" id="PS51186"/>
    </source>
</evidence>
<protein>
    <recommendedName>
        <fullName evidence="1">N-acetyltransferase domain-containing protein</fullName>
    </recommendedName>
</protein>
<evidence type="ECO:0000313" key="2">
    <source>
        <dbReference type="EMBL" id="KQL46178.1"/>
    </source>
</evidence>
<feature type="domain" description="N-acetyltransferase" evidence="1">
    <location>
        <begin position="7"/>
        <end position="154"/>
    </location>
</feature>
<dbReference type="RefSeq" id="WP_055745257.1">
    <property type="nucleotide sequence ID" value="NZ_LJJB01000010.1"/>
</dbReference>